<organism evidence="5">
    <name type="scientific">Pyramimonas obovata</name>
    <dbReference type="NCBI Taxonomy" id="1411642"/>
    <lineage>
        <taxon>Eukaryota</taxon>
        <taxon>Viridiplantae</taxon>
        <taxon>Chlorophyta</taxon>
        <taxon>Pyramimonadophyceae</taxon>
        <taxon>Pyramimonadales</taxon>
        <taxon>Pyramimonadaceae</taxon>
        <taxon>Pyramimonas</taxon>
        <taxon>Pyramimonas incertae sedis</taxon>
    </lineage>
</organism>
<accession>A0A7S0RR96</accession>
<evidence type="ECO:0000259" key="4">
    <source>
        <dbReference type="PROSITE" id="PS51154"/>
    </source>
</evidence>
<feature type="compositionally biased region" description="Basic and acidic residues" evidence="2">
    <location>
        <begin position="316"/>
        <end position="325"/>
    </location>
</feature>
<sequence>MASYYKPVLRGVTALHDVPCWADLPPPEATSSGASSSGANSVHTNAEEAGLESRFPVNEQVNSRVYLWNGDPWLLQVDAVVNSSTIHLEPTEEYAGLFEAAGPGLLQECAAQGGCRTGEVKMTGGHYLPAQKVIHTVGPRYAVRYKTAAENALCHSYRGCLGMLVECKLRSISMGCIHLASKGYPREDAAHVAARTVRRFLERYADQVDAVVFSMKGEDYEHFQRCLPLYFPRNKREEMAAFNLLPENTGNECGELVLEERDIRISEMPGMKASLRAAPRASTAPSFEEESKELLSTTFISMTRDPDVRRRAPLGEARREGHSRTLSDTQEEGSVHQQYLARASKLDVTDIGAARVLFKCGFDFEKRPVVVLVGAHLDPIARANDLERFLLYAVKEMQPICTSTYSIVYLHAEVSSHSGLELGFVRRLHAVLGENHKDNLKALFVVHPTLALRASTTAMALLGAGISKRVWTRAIYVDSLRSLFQYIPEDQLYIPEFVYDHDRQLQNRA</sequence>
<dbReference type="CDD" id="cd02905">
    <property type="entry name" value="Macro_GDAP2-like"/>
    <property type="match status" value="1"/>
</dbReference>
<dbReference type="PANTHER" id="PTHR11106:SF72">
    <property type="entry name" value="GANGLIOSIDE-INDUCED DIFFERENTIATION-ASSOCIATED PROTEIN 2"/>
    <property type="match status" value="1"/>
</dbReference>
<proteinExistence type="inferred from homology"/>
<dbReference type="AlphaFoldDB" id="A0A7S0RR96"/>
<dbReference type="InterPro" id="IPR043472">
    <property type="entry name" value="Macro_dom-like"/>
</dbReference>
<dbReference type="InterPro" id="IPR002589">
    <property type="entry name" value="Macro_dom"/>
</dbReference>
<evidence type="ECO:0000256" key="2">
    <source>
        <dbReference type="SAM" id="MobiDB-lite"/>
    </source>
</evidence>
<dbReference type="InterPro" id="IPR035793">
    <property type="entry name" value="Macro_GDAP2"/>
</dbReference>
<name>A0A7S0RR96_9CHLO</name>
<feature type="region of interest" description="Disordered" evidence="2">
    <location>
        <begin position="310"/>
        <end position="334"/>
    </location>
</feature>
<dbReference type="Gene3D" id="3.40.220.10">
    <property type="entry name" value="Leucine Aminopeptidase, subunit E, domain 1"/>
    <property type="match status" value="1"/>
</dbReference>
<dbReference type="PROSITE" id="PS50191">
    <property type="entry name" value="CRAL_TRIO"/>
    <property type="match status" value="1"/>
</dbReference>
<dbReference type="EMBL" id="HBFA01034266">
    <property type="protein sequence ID" value="CAD8685267.1"/>
    <property type="molecule type" value="Transcribed_RNA"/>
</dbReference>
<dbReference type="Gene3D" id="3.40.525.10">
    <property type="entry name" value="CRAL-TRIO lipid binding domain"/>
    <property type="match status" value="1"/>
</dbReference>
<dbReference type="SUPFAM" id="SSF52949">
    <property type="entry name" value="Macro domain-like"/>
    <property type="match status" value="1"/>
</dbReference>
<dbReference type="SMART" id="SM00506">
    <property type="entry name" value="A1pp"/>
    <property type="match status" value="1"/>
</dbReference>
<evidence type="ECO:0000259" key="3">
    <source>
        <dbReference type="PROSITE" id="PS50191"/>
    </source>
</evidence>
<dbReference type="Pfam" id="PF01661">
    <property type="entry name" value="Macro"/>
    <property type="match status" value="1"/>
</dbReference>
<feature type="domain" description="Macro" evidence="4">
    <location>
        <begin position="52"/>
        <end position="231"/>
    </location>
</feature>
<dbReference type="PANTHER" id="PTHR11106">
    <property type="entry name" value="GANGLIOSIDE INDUCED DIFFERENTIATION ASSOCIATED PROTEIN 2-RELATED"/>
    <property type="match status" value="1"/>
</dbReference>
<dbReference type="SUPFAM" id="SSF52087">
    <property type="entry name" value="CRAL/TRIO domain"/>
    <property type="match status" value="1"/>
</dbReference>
<reference evidence="5" key="1">
    <citation type="submission" date="2021-01" db="EMBL/GenBank/DDBJ databases">
        <authorList>
            <person name="Corre E."/>
            <person name="Pelletier E."/>
            <person name="Niang G."/>
            <person name="Scheremetjew M."/>
            <person name="Finn R."/>
            <person name="Kale V."/>
            <person name="Holt S."/>
            <person name="Cochrane G."/>
            <person name="Meng A."/>
            <person name="Brown T."/>
            <person name="Cohen L."/>
        </authorList>
    </citation>
    <scope>NUCLEOTIDE SEQUENCE</scope>
    <source>
        <strain evidence="5">CCMP722</strain>
    </source>
</reference>
<dbReference type="Pfam" id="PF13716">
    <property type="entry name" value="CRAL_TRIO_2"/>
    <property type="match status" value="1"/>
</dbReference>
<gene>
    <name evidence="5" type="ORF">POBO1169_LOCUS17196</name>
</gene>
<protein>
    <recommendedName>
        <fullName evidence="6">Macro domain-containing protein</fullName>
    </recommendedName>
</protein>
<evidence type="ECO:0008006" key="6">
    <source>
        <dbReference type="Google" id="ProtNLM"/>
    </source>
</evidence>
<dbReference type="InterPro" id="IPR001251">
    <property type="entry name" value="CRAL-TRIO_dom"/>
</dbReference>
<dbReference type="PROSITE" id="PS51154">
    <property type="entry name" value="MACRO"/>
    <property type="match status" value="1"/>
</dbReference>
<feature type="region of interest" description="Disordered" evidence="2">
    <location>
        <begin position="27"/>
        <end position="53"/>
    </location>
</feature>
<dbReference type="InterPro" id="IPR036865">
    <property type="entry name" value="CRAL-TRIO_dom_sf"/>
</dbReference>
<evidence type="ECO:0000313" key="5">
    <source>
        <dbReference type="EMBL" id="CAD8685267.1"/>
    </source>
</evidence>
<comment type="similarity">
    <text evidence="1">Belongs to the GDAP2 family.</text>
</comment>
<feature type="domain" description="CRAL-TRIO" evidence="3">
    <location>
        <begin position="361"/>
        <end position="506"/>
    </location>
</feature>
<dbReference type="CDD" id="cd00170">
    <property type="entry name" value="SEC14"/>
    <property type="match status" value="1"/>
</dbReference>
<evidence type="ECO:0000256" key="1">
    <source>
        <dbReference type="ARBA" id="ARBA00008355"/>
    </source>
</evidence>
<feature type="compositionally biased region" description="Low complexity" evidence="2">
    <location>
        <begin position="31"/>
        <end position="41"/>
    </location>
</feature>